<dbReference type="InterPro" id="IPR006638">
    <property type="entry name" value="Elp3/MiaA/NifB-like_rSAM"/>
</dbReference>
<keyword evidence="8 10" id="KW-0411">Iron-sulfur</keyword>
<dbReference type="SFLD" id="SFLDF00288">
    <property type="entry name" value="HemN-like__clustered_with_nucl"/>
    <property type="match status" value="1"/>
</dbReference>
<dbReference type="SMART" id="SM00729">
    <property type="entry name" value="Elp3"/>
    <property type="match status" value="1"/>
</dbReference>
<dbReference type="GO" id="GO:0004109">
    <property type="term" value="F:coproporphyrinogen oxidase activity"/>
    <property type="evidence" value="ECO:0007669"/>
    <property type="project" value="InterPro"/>
</dbReference>
<keyword evidence="6 10" id="KW-0479">Metal-binding</keyword>
<dbReference type="GO" id="GO:0046872">
    <property type="term" value="F:metal ion binding"/>
    <property type="evidence" value="ECO:0007669"/>
    <property type="project" value="UniProtKB-UniRule"/>
</dbReference>
<evidence type="ECO:0000256" key="10">
    <source>
        <dbReference type="RuleBase" id="RU364116"/>
    </source>
</evidence>
<dbReference type="AlphaFoldDB" id="A0A4R7LDU7"/>
<dbReference type="InterPro" id="IPR004559">
    <property type="entry name" value="HemW-like"/>
</dbReference>
<dbReference type="RefSeq" id="WP_134016618.1">
    <property type="nucleotide sequence ID" value="NZ_SOBH01000004.1"/>
</dbReference>
<evidence type="ECO:0000256" key="4">
    <source>
        <dbReference type="ARBA" id="ARBA00022617"/>
    </source>
</evidence>
<gene>
    <name evidence="12" type="ORF">BDE40_3476</name>
</gene>
<feature type="domain" description="Radical SAM core" evidence="11">
    <location>
        <begin position="5"/>
        <end position="241"/>
    </location>
</feature>
<evidence type="ECO:0000256" key="5">
    <source>
        <dbReference type="ARBA" id="ARBA00022691"/>
    </source>
</evidence>
<evidence type="ECO:0000313" key="13">
    <source>
        <dbReference type="Proteomes" id="UP000294563"/>
    </source>
</evidence>
<dbReference type="CDD" id="cd01335">
    <property type="entry name" value="Radical_SAM"/>
    <property type="match status" value="1"/>
</dbReference>
<evidence type="ECO:0000256" key="3">
    <source>
        <dbReference type="ARBA" id="ARBA00017228"/>
    </source>
</evidence>
<name>A0A4R7LDU7_9RHOB</name>
<evidence type="ECO:0000256" key="8">
    <source>
        <dbReference type="ARBA" id="ARBA00023014"/>
    </source>
</evidence>
<dbReference type="PROSITE" id="PS51918">
    <property type="entry name" value="RADICAL_SAM"/>
    <property type="match status" value="1"/>
</dbReference>
<keyword evidence="13" id="KW-1185">Reference proteome</keyword>
<evidence type="ECO:0000256" key="1">
    <source>
        <dbReference type="ARBA" id="ARBA00001966"/>
    </source>
</evidence>
<comment type="function">
    <text evidence="10">Probably acts as a heme chaperone, transferring heme to an unknown acceptor. Binds one molecule of heme per monomer, possibly covalently. Binds 1 [4Fe-4S] cluster. The cluster is coordinated with 3 cysteines and an exchangeable S-adenosyl-L-methionine.</text>
</comment>
<dbReference type="SFLD" id="SFLDG01065">
    <property type="entry name" value="anaerobic_coproporphyrinogen-I"/>
    <property type="match status" value="1"/>
</dbReference>
<keyword evidence="5 10" id="KW-0949">S-adenosyl-L-methionine</keyword>
<dbReference type="Pfam" id="PF04055">
    <property type="entry name" value="Radical_SAM"/>
    <property type="match status" value="1"/>
</dbReference>
<dbReference type="InterPro" id="IPR013785">
    <property type="entry name" value="Aldolase_TIM"/>
</dbReference>
<keyword evidence="4 10" id="KW-0349">Heme</keyword>
<evidence type="ECO:0000256" key="6">
    <source>
        <dbReference type="ARBA" id="ARBA00022723"/>
    </source>
</evidence>
<dbReference type="SFLD" id="SFLDF00562">
    <property type="entry name" value="HemN-like__clustered_with_heat"/>
    <property type="match status" value="1"/>
</dbReference>
<evidence type="ECO:0000313" key="12">
    <source>
        <dbReference type="EMBL" id="TDT73289.1"/>
    </source>
</evidence>
<keyword evidence="7 10" id="KW-0408">Iron</keyword>
<dbReference type="SFLD" id="SFLDS00029">
    <property type="entry name" value="Radical_SAM"/>
    <property type="match status" value="1"/>
</dbReference>
<evidence type="ECO:0000259" key="11">
    <source>
        <dbReference type="PROSITE" id="PS51918"/>
    </source>
</evidence>
<organism evidence="12 13">
    <name type="scientific">Litoreibacter halocynthiae</name>
    <dbReference type="NCBI Taxonomy" id="1242689"/>
    <lineage>
        <taxon>Bacteria</taxon>
        <taxon>Pseudomonadati</taxon>
        <taxon>Pseudomonadota</taxon>
        <taxon>Alphaproteobacteria</taxon>
        <taxon>Rhodobacterales</taxon>
        <taxon>Roseobacteraceae</taxon>
        <taxon>Litoreibacter</taxon>
    </lineage>
</organism>
<dbReference type="NCBIfam" id="TIGR00539">
    <property type="entry name" value="hemN_rel"/>
    <property type="match status" value="1"/>
</dbReference>
<comment type="caution">
    <text evidence="12">The sequence shown here is derived from an EMBL/GenBank/DDBJ whole genome shotgun (WGS) entry which is preliminary data.</text>
</comment>
<dbReference type="OrthoDB" id="9808022at2"/>
<evidence type="ECO:0000256" key="9">
    <source>
        <dbReference type="ARBA" id="ARBA00023186"/>
    </source>
</evidence>
<accession>A0A4R7LDU7</accession>
<dbReference type="GO" id="GO:0051539">
    <property type="term" value="F:4 iron, 4 sulfur cluster binding"/>
    <property type="evidence" value="ECO:0007669"/>
    <property type="project" value="UniProtKB-UniRule"/>
</dbReference>
<reference evidence="12 13" key="1">
    <citation type="submission" date="2019-03" db="EMBL/GenBank/DDBJ databases">
        <title>Genomic Encyclopedia of Archaeal and Bacterial Type Strains, Phase II (KMG-II): from individual species to whole genera.</title>
        <authorList>
            <person name="Goeker M."/>
        </authorList>
    </citation>
    <scope>NUCLEOTIDE SEQUENCE [LARGE SCALE GENOMIC DNA]</scope>
    <source>
        <strain evidence="12 13">DSM 29467</strain>
    </source>
</reference>
<dbReference type="InterPro" id="IPR058240">
    <property type="entry name" value="rSAM_sf"/>
</dbReference>
<dbReference type="Proteomes" id="UP000294563">
    <property type="component" value="Unassembled WGS sequence"/>
</dbReference>
<dbReference type="PANTHER" id="PTHR13932:SF5">
    <property type="entry name" value="RADICAL S-ADENOSYL METHIONINE DOMAIN-CONTAINING PROTEIN 1, MITOCHONDRIAL"/>
    <property type="match status" value="1"/>
</dbReference>
<comment type="similarity">
    <text evidence="2">Belongs to the anaerobic coproporphyrinogen-III oxidase family. HemW subfamily.</text>
</comment>
<dbReference type="GO" id="GO:0006779">
    <property type="term" value="P:porphyrin-containing compound biosynthetic process"/>
    <property type="evidence" value="ECO:0007669"/>
    <property type="project" value="InterPro"/>
</dbReference>
<protein>
    <recommendedName>
        <fullName evidence="3 10">Heme chaperone HemW</fullName>
    </recommendedName>
</protein>
<evidence type="ECO:0000256" key="2">
    <source>
        <dbReference type="ARBA" id="ARBA00006100"/>
    </source>
</evidence>
<dbReference type="InterPro" id="IPR034505">
    <property type="entry name" value="Coproporphyrinogen-III_oxidase"/>
</dbReference>
<comment type="cofactor">
    <cofactor evidence="1">
        <name>[4Fe-4S] cluster</name>
        <dbReference type="ChEBI" id="CHEBI:49883"/>
    </cofactor>
</comment>
<dbReference type="GO" id="GO:0005737">
    <property type="term" value="C:cytoplasm"/>
    <property type="evidence" value="ECO:0007669"/>
    <property type="project" value="UniProtKB-SubCell"/>
</dbReference>
<dbReference type="EMBL" id="SOBH01000004">
    <property type="protein sequence ID" value="TDT73289.1"/>
    <property type="molecule type" value="Genomic_DNA"/>
</dbReference>
<dbReference type="PANTHER" id="PTHR13932">
    <property type="entry name" value="COPROPORPHYRINIGEN III OXIDASE"/>
    <property type="match status" value="1"/>
</dbReference>
<dbReference type="InterPro" id="IPR007197">
    <property type="entry name" value="rSAM"/>
</dbReference>
<keyword evidence="9 10" id="KW-0143">Chaperone</keyword>
<keyword evidence="10" id="KW-0004">4Fe-4S</keyword>
<dbReference type="Gene3D" id="3.20.20.70">
    <property type="entry name" value="Aldolase class I"/>
    <property type="match status" value="1"/>
</dbReference>
<proteinExistence type="inferred from homology"/>
<comment type="subcellular location">
    <subcellularLocation>
        <location evidence="10">Cytoplasm</location>
    </subcellularLocation>
</comment>
<dbReference type="SUPFAM" id="SSF102114">
    <property type="entry name" value="Radical SAM enzymes"/>
    <property type="match status" value="1"/>
</dbReference>
<keyword evidence="10" id="KW-0963">Cytoplasm</keyword>
<evidence type="ECO:0000256" key="7">
    <source>
        <dbReference type="ARBA" id="ARBA00023004"/>
    </source>
</evidence>
<sequence>MKPENWQRSGFGVYVHWPFCQAKCPYCDFNSHVSANVDQSVWVRAYLTEIDRLAELTPDPVVSSIFFGGGTPSLMLPETVSAIIERIQKNWRLTNDVEITLEANPTSVEANRFKGFRQAGVNRISMGIQALNDADLKLLGRLHTVSEAEHAFDIARTTFDRVSFDLIYARQNQSLTDWEAELTRALTMAADHLSLYQLTIEDGTAFGERFARGGLLGLPHEDLSADLYELTQTITEAHGFAAYEVSNHATPGQESRHNLIYWRGGDYVGVGPGAHGRFDVGAQRKATETHLAPAKWLESVSATGSGETNNSYLTKEEQALEYLLMSLRLAEGCDLDWLRSLDQDVISDHKIKGLVNMGHLEINQSKLAVPARSKILLNSILAQLVT</sequence>